<dbReference type="Gene3D" id="1.10.167.10">
    <property type="entry name" value="Regulator of G-protein Signalling 4, domain 2"/>
    <property type="match status" value="1"/>
</dbReference>
<dbReference type="AlphaFoldDB" id="A0A1B6BWZ5"/>
<dbReference type="PROSITE" id="PS50132">
    <property type="entry name" value="RGS"/>
    <property type="match status" value="1"/>
</dbReference>
<dbReference type="SUPFAM" id="SSF48097">
    <property type="entry name" value="Regulator of G-protein signaling, RGS"/>
    <property type="match status" value="1"/>
</dbReference>
<dbReference type="InterPro" id="IPR016137">
    <property type="entry name" value="RGS"/>
</dbReference>
<name>A0A1B6BWZ5_9HEMI</name>
<gene>
    <name evidence="3" type="ORF">g.4784</name>
    <name evidence="2" type="ORF">g.4785</name>
</gene>
<accession>A0A1B6BWZ5</accession>
<sequence>MSCIPCTEESSTIPIEDIDRWTDSLRQVLENKNGRKYFKEFLISREFEESEATLEFWERSEDLLKSDTHAPHKPSSHHKHASIEKLRFLKSAKDLVAFAEDRVDFDLAQLRLLYEAVDSGKEDKIKAVFNQAMQSAAENLEQHYELFRKDLLKRKGLVPRK</sequence>
<protein>
    <recommendedName>
        <fullName evidence="1">RGS domain-containing protein</fullName>
    </recommendedName>
</protein>
<organism evidence="2">
    <name type="scientific">Clastoptera arizonana</name>
    <name type="common">Arizona spittle bug</name>
    <dbReference type="NCBI Taxonomy" id="38151"/>
    <lineage>
        <taxon>Eukaryota</taxon>
        <taxon>Metazoa</taxon>
        <taxon>Ecdysozoa</taxon>
        <taxon>Arthropoda</taxon>
        <taxon>Hexapoda</taxon>
        <taxon>Insecta</taxon>
        <taxon>Pterygota</taxon>
        <taxon>Neoptera</taxon>
        <taxon>Paraneoptera</taxon>
        <taxon>Hemiptera</taxon>
        <taxon>Auchenorrhyncha</taxon>
        <taxon>Cercopoidea</taxon>
        <taxon>Clastopteridae</taxon>
        <taxon>Clastoptera</taxon>
    </lineage>
</organism>
<dbReference type="EMBL" id="GEDC01012623">
    <property type="protein sequence ID" value="JAS24675.1"/>
    <property type="molecule type" value="Transcribed_RNA"/>
</dbReference>
<feature type="domain" description="RGS" evidence="1">
    <location>
        <begin position="24"/>
        <end position="68"/>
    </location>
</feature>
<dbReference type="InterPro" id="IPR044926">
    <property type="entry name" value="RGS_subdomain_2"/>
</dbReference>
<dbReference type="InterPro" id="IPR036305">
    <property type="entry name" value="RGS_sf"/>
</dbReference>
<dbReference type="EMBL" id="GEDC01031491">
    <property type="protein sequence ID" value="JAS05807.1"/>
    <property type="molecule type" value="Transcribed_RNA"/>
</dbReference>
<evidence type="ECO:0000259" key="1">
    <source>
        <dbReference type="PROSITE" id="PS50132"/>
    </source>
</evidence>
<reference evidence="2" key="1">
    <citation type="submission" date="2015-12" db="EMBL/GenBank/DDBJ databases">
        <title>De novo transcriptome assembly of four potential Pierce s Disease insect vectors from Arizona vineyards.</title>
        <authorList>
            <person name="Tassone E.E."/>
        </authorList>
    </citation>
    <scope>NUCLEOTIDE SEQUENCE</scope>
</reference>
<proteinExistence type="predicted"/>
<evidence type="ECO:0000313" key="2">
    <source>
        <dbReference type="EMBL" id="JAS05807.1"/>
    </source>
</evidence>
<evidence type="ECO:0000313" key="3">
    <source>
        <dbReference type="EMBL" id="JAS24675.1"/>
    </source>
</evidence>